<name>A0ABR7XC53_9BACT</name>
<organism evidence="2 3">
    <name type="scientific">Pontibacter aquaedesilientis</name>
    <dbReference type="NCBI Taxonomy" id="2766980"/>
    <lineage>
        <taxon>Bacteria</taxon>
        <taxon>Pseudomonadati</taxon>
        <taxon>Bacteroidota</taxon>
        <taxon>Cytophagia</taxon>
        <taxon>Cytophagales</taxon>
        <taxon>Hymenobacteraceae</taxon>
        <taxon>Pontibacter</taxon>
    </lineage>
</organism>
<dbReference type="Proteomes" id="UP000625551">
    <property type="component" value="Unassembled WGS sequence"/>
</dbReference>
<gene>
    <name evidence="2" type="ORF">H9Q13_01775</name>
</gene>
<sequence>MEQRALDRKLQHLYWRAGFGPTYRQENAPGSIKQAVRQMLRDAQHQQPLLQPAYRPLEEGQNSMLDANARLKQQRERRQSIEQLNYTWLNQMVTAREQLREKMTLFWHGHFACRLREPGLMQLQNNTLRQHALGKFPDLLLAISKDPGMLQFLNNQQNRKRSPNENFAREVLELFTLGRGYYTEQDIKEAARAFTGWGYNAKGEFVFRERQHDAGPKTFMGHTGNFTGEDILKLVVQNPQTATFITQKLYTYFVSDLPDTPRIAKLSAWFYKSGYDISGLLERMFTAKWFYEPALAGAKIKSPVELLVGLQRQFAVAYADSRSPYVLQRALGQELLQPPNVGGWPGGRNWIDSSTLAYRLRIGPALLQDAALAVYLKPDDDSEPSKPTNGRKDGLRIARAKASIVGLEKRLEKVSDDALVSSISQLLLQVPLKPETKQLIEQGIPATASRTEKIHQIAQYMLSLPEYQLC</sequence>
<proteinExistence type="predicted"/>
<evidence type="ECO:0000313" key="3">
    <source>
        <dbReference type="Proteomes" id="UP000625551"/>
    </source>
</evidence>
<evidence type="ECO:0000256" key="1">
    <source>
        <dbReference type="SAM" id="Coils"/>
    </source>
</evidence>
<keyword evidence="3" id="KW-1185">Reference proteome</keyword>
<dbReference type="EMBL" id="JACXAJ010000001">
    <property type="protein sequence ID" value="MBD1395879.1"/>
    <property type="molecule type" value="Genomic_DNA"/>
</dbReference>
<dbReference type="InterPro" id="IPR014917">
    <property type="entry name" value="DUF1800"/>
</dbReference>
<comment type="caution">
    <text evidence="2">The sequence shown here is derived from an EMBL/GenBank/DDBJ whole genome shotgun (WGS) entry which is preliminary data.</text>
</comment>
<dbReference type="Pfam" id="PF08811">
    <property type="entry name" value="DUF1800"/>
    <property type="match status" value="1"/>
</dbReference>
<feature type="coiled-coil region" evidence="1">
    <location>
        <begin position="57"/>
        <end position="84"/>
    </location>
</feature>
<protein>
    <submittedName>
        <fullName evidence="2">DUF1800 domain-containing protein</fullName>
    </submittedName>
</protein>
<accession>A0ABR7XC53</accession>
<keyword evidence="1" id="KW-0175">Coiled coil</keyword>
<evidence type="ECO:0000313" key="2">
    <source>
        <dbReference type="EMBL" id="MBD1395879.1"/>
    </source>
</evidence>
<dbReference type="RefSeq" id="WP_191182033.1">
    <property type="nucleotide sequence ID" value="NZ_JACXAJ010000001.1"/>
</dbReference>
<reference evidence="2 3" key="1">
    <citation type="submission" date="2020-09" db="EMBL/GenBank/DDBJ databases">
        <title>Genome sequencing and assembly of Pontibacter sp.</title>
        <authorList>
            <person name="Chhetri G."/>
        </authorList>
    </citation>
    <scope>NUCLEOTIDE SEQUENCE [LARGE SCALE GENOMIC DNA]</scope>
    <source>
        <strain evidence="2 3">JH31</strain>
    </source>
</reference>